<dbReference type="Proteomes" id="UP000654004">
    <property type="component" value="Unassembled WGS sequence"/>
</dbReference>
<comment type="caution">
    <text evidence="2">The sequence shown here is derived from an EMBL/GenBank/DDBJ whole genome shotgun (WGS) entry which is preliminary data.</text>
</comment>
<sequence>MTLIFTMLIKVSELSASNQTLAKAMKTSYVTCTNLGGQFFWVFMPMVIGTLLIFNALKQWVVKTDRLTEV</sequence>
<name>A0ABQ2QEW0_9GAMM</name>
<keyword evidence="3" id="KW-1185">Reference proteome</keyword>
<reference evidence="3" key="1">
    <citation type="journal article" date="2019" name="Int. J. Syst. Evol. Microbiol.">
        <title>The Global Catalogue of Microorganisms (GCM) 10K type strain sequencing project: providing services to taxonomists for standard genome sequencing and annotation.</title>
        <authorList>
            <consortium name="The Broad Institute Genomics Platform"/>
            <consortium name="The Broad Institute Genome Sequencing Center for Infectious Disease"/>
            <person name="Wu L."/>
            <person name="Ma J."/>
        </authorList>
    </citation>
    <scope>NUCLEOTIDE SEQUENCE [LARGE SCALE GENOMIC DNA]</scope>
    <source>
        <strain evidence="3">JCM 32305</strain>
    </source>
</reference>
<gene>
    <name evidence="2" type="ORF">GCM10009410_05810</name>
</gene>
<evidence type="ECO:0000313" key="2">
    <source>
        <dbReference type="EMBL" id="GGP76254.1"/>
    </source>
</evidence>
<evidence type="ECO:0000256" key="1">
    <source>
        <dbReference type="SAM" id="Phobius"/>
    </source>
</evidence>
<keyword evidence="1" id="KW-0472">Membrane</keyword>
<evidence type="ECO:0000313" key="3">
    <source>
        <dbReference type="Proteomes" id="UP000654004"/>
    </source>
</evidence>
<dbReference type="EMBL" id="BMQW01000001">
    <property type="protein sequence ID" value="GGP76254.1"/>
    <property type="molecule type" value="Genomic_DNA"/>
</dbReference>
<organism evidence="2 3">
    <name type="scientific">Shewanella ulleungensis</name>
    <dbReference type="NCBI Taxonomy" id="2282699"/>
    <lineage>
        <taxon>Bacteria</taxon>
        <taxon>Pseudomonadati</taxon>
        <taxon>Pseudomonadota</taxon>
        <taxon>Gammaproteobacteria</taxon>
        <taxon>Alteromonadales</taxon>
        <taxon>Shewanellaceae</taxon>
        <taxon>Shewanella</taxon>
    </lineage>
</organism>
<protein>
    <submittedName>
        <fullName evidence="2">Uncharacterized protein</fullName>
    </submittedName>
</protein>
<proteinExistence type="predicted"/>
<keyword evidence="1" id="KW-0812">Transmembrane</keyword>
<keyword evidence="1" id="KW-1133">Transmembrane helix</keyword>
<feature type="transmembrane region" description="Helical" evidence="1">
    <location>
        <begin position="40"/>
        <end position="57"/>
    </location>
</feature>
<accession>A0ABQ2QEW0</accession>